<dbReference type="EMBL" id="WQLW01000012">
    <property type="protein sequence ID" value="MVO10410.1"/>
    <property type="molecule type" value="Genomic_DNA"/>
</dbReference>
<dbReference type="OrthoDB" id="1371492at2"/>
<proteinExistence type="predicted"/>
<name>A0A6I4IU58_9FLAO</name>
<evidence type="ECO:0000313" key="2">
    <source>
        <dbReference type="Proteomes" id="UP000431264"/>
    </source>
</evidence>
<keyword evidence="2" id="KW-1185">Reference proteome</keyword>
<protein>
    <recommendedName>
        <fullName evidence="3">Lipoprotein</fullName>
    </recommendedName>
</protein>
<reference evidence="2" key="1">
    <citation type="submission" date="2019-05" db="EMBL/GenBank/DDBJ databases">
        <title>Flavobacterium profundi sp. nov., isolated from a deep-sea seamount.</title>
        <authorList>
            <person name="Zhang D.-C."/>
        </authorList>
    </citation>
    <scope>NUCLEOTIDE SEQUENCE [LARGE SCALE GENOMIC DNA]</scope>
    <source>
        <strain evidence="2">TP390</strain>
    </source>
</reference>
<evidence type="ECO:0008006" key="3">
    <source>
        <dbReference type="Google" id="ProtNLM"/>
    </source>
</evidence>
<comment type="caution">
    <text evidence="1">The sequence shown here is derived from an EMBL/GenBank/DDBJ whole genome shotgun (WGS) entry which is preliminary data.</text>
</comment>
<evidence type="ECO:0000313" key="1">
    <source>
        <dbReference type="EMBL" id="MVO10410.1"/>
    </source>
</evidence>
<sequence length="129" mass="14386">MTKKNIAIAGLIAFSYSCIGYYPKEVFTSLQDEPITCKKKDSIVALYFEGEPINFEYEKVGLIEIQGANYDNDSQVISDLKKLAIAKCCDAVIGIRKGSVEREEGLAFVGEEGFTYKSITYYGIGIRRN</sequence>
<dbReference type="Proteomes" id="UP000431264">
    <property type="component" value="Unassembled WGS sequence"/>
</dbReference>
<dbReference type="AlphaFoldDB" id="A0A6I4IU58"/>
<gene>
    <name evidence="1" type="ORF">GOQ30_14645</name>
</gene>
<dbReference type="RefSeq" id="WP_140998836.1">
    <property type="nucleotide sequence ID" value="NZ_VDCZ01000012.1"/>
</dbReference>
<organism evidence="1 2">
    <name type="scientific">Flavobacterium profundi</name>
    <dbReference type="NCBI Taxonomy" id="1774945"/>
    <lineage>
        <taxon>Bacteria</taxon>
        <taxon>Pseudomonadati</taxon>
        <taxon>Bacteroidota</taxon>
        <taxon>Flavobacteriia</taxon>
        <taxon>Flavobacteriales</taxon>
        <taxon>Flavobacteriaceae</taxon>
        <taxon>Flavobacterium</taxon>
    </lineage>
</organism>
<accession>A0A6I4IU58</accession>
<dbReference type="PROSITE" id="PS51257">
    <property type="entry name" value="PROKAR_LIPOPROTEIN"/>
    <property type="match status" value="1"/>
</dbReference>